<comment type="caution">
    <text evidence="1">The sequence shown here is derived from an EMBL/GenBank/DDBJ whole genome shotgun (WGS) entry which is preliminary data.</text>
</comment>
<dbReference type="Proteomes" id="UP000821865">
    <property type="component" value="Chromosome 9"/>
</dbReference>
<gene>
    <name evidence="1" type="ORF">HPB49_000594</name>
</gene>
<keyword evidence="2" id="KW-1185">Reference proteome</keyword>
<protein>
    <submittedName>
        <fullName evidence="1">Uncharacterized protein</fullName>
    </submittedName>
</protein>
<evidence type="ECO:0000313" key="2">
    <source>
        <dbReference type="Proteomes" id="UP000821865"/>
    </source>
</evidence>
<evidence type="ECO:0000313" key="1">
    <source>
        <dbReference type="EMBL" id="KAH7932672.1"/>
    </source>
</evidence>
<name>A0ACB8C1Z5_DERSI</name>
<sequence>MYVLFSLFAEQTRILVTHRLSVLPEVDTVVVMRDGTMSDYGSFQELLSRGGAFSEFLTQFIVEREQTEQGISDVDAELFSVVASKVSLSQPELVRESSATDRVKADDRDGQDSVLRRRKDPRKSSGCETSSGDGASGVEQNKQPSTGGASKAKLTEVETAQVGSVNWRVYWGLVKAMGAWMTLATLSTYFIACTFNVAGSLWLSLWSNDALDPELATDPAQRNYRLGMYAMYGFVETAFVLFGGVSLYLALLQGSRVVHDRMLHRVLRAPMAFFDTTPMGRILNRTSTLWTVTLPFNARLLIVQFLRTLVALVLIALQTPLFVTAVVPLLFIYYFIQKVYIATSRQLKRLEAVSRSPIYVHFSETVTGSSSIRAYGVAERFVAHSNELTDINHSTYFPSIVASRWLFTRLEFIGYTIVFIAAVLVVISRDTLSPGMAGLSVSYALTVTLAIKLLMRCTSDTEMNLVAVERCLEYSKVMQEAAWENPYFKPDPSWPTAGEVVFKDYSTKYRADLDLVLKEITCDFKPGEKVGIVGRTGAGKSSLTLALFRIIEAAGGTISVDGLDISTLGLYDLRRKLTIIPQDPVLFSGTLRSNLDPFDSKCDEELWRALEHSHLKDFVASLSDGLQHEIAEGGDNISLGQRQLVCLARALLRKSRILILDEATAAVDMETDDLIQATIRREFADCTIITIAHRLNTILDYDRVIVLDSGGIAESDSPRELMKRDTSLFYALVKDANLLQAYQQD</sequence>
<organism evidence="1 2">
    <name type="scientific">Dermacentor silvarum</name>
    <name type="common">Tick</name>
    <dbReference type="NCBI Taxonomy" id="543639"/>
    <lineage>
        <taxon>Eukaryota</taxon>
        <taxon>Metazoa</taxon>
        <taxon>Ecdysozoa</taxon>
        <taxon>Arthropoda</taxon>
        <taxon>Chelicerata</taxon>
        <taxon>Arachnida</taxon>
        <taxon>Acari</taxon>
        <taxon>Parasitiformes</taxon>
        <taxon>Ixodida</taxon>
        <taxon>Ixodoidea</taxon>
        <taxon>Ixodidae</taxon>
        <taxon>Rhipicephalinae</taxon>
        <taxon>Dermacentor</taxon>
    </lineage>
</organism>
<dbReference type="EMBL" id="CM023478">
    <property type="protein sequence ID" value="KAH7932672.1"/>
    <property type="molecule type" value="Genomic_DNA"/>
</dbReference>
<reference evidence="1" key="1">
    <citation type="submission" date="2020-05" db="EMBL/GenBank/DDBJ databases">
        <title>Large-scale comparative analyses of tick genomes elucidate their genetic diversity and vector capacities.</title>
        <authorList>
            <person name="Jia N."/>
            <person name="Wang J."/>
            <person name="Shi W."/>
            <person name="Du L."/>
            <person name="Sun Y."/>
            <person name="Zhan W."/>
            <person name="Jiang J."/>
            <person name="Wang Q."/>
            <person name="Zhang B."/>
            <person name="Ji P."/>
            <person name="Sakyi L.B."/>
            <person name="Cui X."/>
            <person name="Yuan T."/>
            <person name="Jiang B."/>
            <person name="Yang W."/>
            <person name="Lam T.T.-Y."/>
            <person name="Chang Q."/>
            <person name="Ding S."/>
            <person name="Wang X."/>
            <person name="Zhu J."/>
            <person name="Ruan X."/>
            <person name="Zhao L."/>
            <person name="Wei J."/>
            <person name="Que T."/>
            <person name="Du C."/>
            <person name="Cheng J."/>
            <person name="Dai P."/>
            <person name="Han X."/>
            <person name="Huang E."/>
            <person name="Gao Y."/>
            <person name="Liu J."/>
            <person name="Shao H."/>
            <person name="Ye R."/>
            <person name="Li L."/>
            <person name="Wei W."/>
            <person name="Wang X."/>
            <person name="Wang C."/>
            <person name="Yang T."/>
            <person name="Huo Q."/>
            <person name="Li W."/>
            <person name="Guo W."/>
            <person name="Chen H."/>
            <person name="Zhou L."/>
            <person name="Ni X."/>
            <person name="Tian J."/>
            <person name="Zhou Y."/>
            <person name="Sheng Y."/>
            <person name="Liu T."/>
            <person name="Pan Y."/>
            <person name="Xia L."/>
            <person name="Li J."/>
            <person name="Zhao F."/>
            <person name="Cao W."/>
        </authorList>
    </citation>
    <scope>NUCLEOTIDE SEQUENCE</scope>
    <source>
        <strain evidence="1">Dsil-2018</strain>
    </source>
</reference>
<proteinExistence type="predicted"/>
<accession>A0ACB8C1Z5</accession>